<evidence type="ECO:0000256" key="2">
    <source>
        <dbReference type="ARBA" id="ARBA00022475"/>
    </source>
</evidence>
<dbReference type="Pfam" id="PF13567">
    <property type="entry name" value="DUF4131"/>
    <property type="match status" value="1"/>
</dbReference>
<dbReference type="AlphaFoldDB" id="A0A3N0V3X1"/>
<keyword evidence="9" id="KW-1185">Reference proteome</keyword>
<evidence type="ECO:0000256" key="1">
    <source>
        <dbReference type="ARBA" id="ARBA00004651"/>
    </source>
</evidence>
<dbReference type="InterPro" id="IPR004477">
    <property type="entry name" value="ComEC_N"/>
</dbReference>
<dbReference type="RefSeq" id="WP_123237086.1">
    <property type="nucleotide sequence ID" value="NZ_RJVP01000002.1"/>
</dbReference>
<dbReference type="NCBIfam" id="TIGR00361">
    <property type="entry name" value="ComEC_Rec2"/>
    <property type="match status" value="1"/>
</dbReference>
<feature type="domain" description="Metallo-beta-lactamase" evidence="7">
    <location>
        <begin position="546"/>
        <end position="735"/>
    </location>
</feature>
<dbReference type="Pfam" id="PF00753">
    <property type="entry name" value="Lactamase_B"/>
    <property type="match status" value="1"/>
</dbReference>
<comment type="caution">
    <text evidence="8">The sequence shown here is derived from an EMBL/GenBank/DDBJ whole genome shotgun (WGS) entry which is preliminary data.</text>
</comment>
<comment type="subcellular location">
    <subcellularLocation>
        <location evidence="1">Cell membrane</location>
        <topology evidence="1">Multi-pass membrane protein</topology>
    </subcellularLocation>
</comment>
<organism evidence="8 9">
    <name type="scientific">Pseudomethylobacillus aquaticus</name>
    <dbReference type="NCBI Taxonomy" id="2676064"/>
    <lineage>
        <taxon>Bacteria</taxon>
        <taxon>Pseudomonadati</taxon>
        <taxon>Pseudomonadota</taxon>
        <taxon>Betaproteobacteria</taxon>
        <taxon>Nitrosomonadales</taxon>
        <taxon>Methylophilaceae</taxon>
        <taxon>Pseudomethylobacillus</taxon>
    </lineage>
</organism>
<evidence type="ECO:0000256" key="6">
    <source>
        <dbReference type="SAM" id="Phobius"/>
    </source>
</evidence>
<keyword evidence="4 6" id="KW-1133">Transmembrane helix</keyword>
<gene>
    <name evidence="8" type="ORF">ED236_06355</name>
</gene>
<dbReference type="InterPro" id="IPR035681">
    <property type="entry name" value="ComA-like_MBL"/>
</dbReference>
<evidence type="ECO:0000256" key="4">
    <source>
        <dbReference type="ARBA" id="ARBA00022989"/>
    </source>
</evidence>
<feature type="transmembrane region" description="Helical" evidence="6">
    <location>
        <begin position="270"/>
        <end position="293"/>
    </location>
</feature>
<feature type="transmembrane region" description="Helical" evidence="6">
    <location>
        <begin position="305"/>
        <end position="328"/>
    </location>
</feature>
<dbReference type="InterPro" id="IPR025405">
    <property type="entry name" value="DUF4131"/>
</dbReference>
<evidence type="ECO:0000256" key="5">
    <source>
        <dbReference type="ARBA" id="ARBA00023136"/>
    </source>
</evidence>
<dbReference type="InterPro" id="IPR052159">
    <property type="entry name" value="Competence_DNA_uptake"/>
</dbReference>
<reference evidence="8 9" key="1">
    <citation type="submission" date="2018-10" db="EMBL/GenBank/DDBJ databases">
        <authorList>
            <person name="Chen W.-M."/>
        </authorList>
    </citation>
    <scope>NUCLEOTIDE SEQUENCE [LARGE SCALE GENOMIC DNA]</scope>
    <source>
        <strain evidence="8 9">H-5</strain>
    </source>
</reference>
<protein>
    <submittedName>
        <fullName evidence="8">DNA internalization-related competence protein ComEC/Rec2</fullName>
    </submittedName>
</protein>
<dbReference type="InterPro" id="IPR001279">
    <property type="entry name" value="Metallo-B-lactamas"/>
</dbReference>
<proteinExistence type="predicted"/>
<dbReference type="InterPro" id="IPR004797">
    <property type="entry name" value="Competence_ComEC/Rec2"/>
</dbReference>
<feature type="transmembrane region" description="Helical" evidence="6">
    <location>
        <begin position="334"/>
        <end position="362"/>
    </location>
</feature>
<evidence type="ECO:0000259" key="7">
    <source>
        <dbReference type="SMART" id="SM00849"/>
    </source>
</evidence>
<name>A0A3N0V3X1_9PROT</name>
<dbReference type="SUPFAM" id="SSF56281">
    <property type="entry name" value="Metallo-hydrolase/oxidoreductase"/>
    <property type="match status" value="1"/>
</dbReference>
<dbReference type="InterPro" id="IPR036866">
    <property type="entry name" value="RibonucZ/Hydroxyglut_hydro"/>
</dbReference>
<dbReference type="SMART" id="SM00849">
    <property type="entry name" value="Lactamase_B"/>
    <property type="match status" value="1"/>
</dbReference>
<dbReference type="PANTHER" id="PTHR30619:SF1">
    <property type="entry name" value="RECOMBINATION PROTEIN 2"/>
    <property type="match status" value="1"/>
</dbReference>
<dbReference type="NCBIfam" id="TIGR00360">
    <property type="entry name" value="ComEC_N-term"/>
    <property type="match status" value="1"/>
</dbReference>
<evidence type="ECO:0000313" key="8">
    <source>
        <dbReference type="EMBL" id="ROH87284.1"/>
    </source>
</evidence>
<dbReference type="Proteomes" id="UP000275137">
    <property type="component" value="Unassembled WGS sequence"/>
</dbReference>
<feature type="transmembrane region" description="Helical" evidence="6">
    <location>
        <begin position="434"/>
        <end position="456"/>
    </location>
</feature>
<keyword evidence="3 6" id="KW-0812">Transmembrane</keyword>
<sequence>MQLIPGALMFVCGVWGLQQQAELPGLPSLAFAVGLGLLLLLVLTRRAAASRPVSDRWFSFVYPSFFIKALCLLLAFLAGFSWAAIAAHSRLSDRLESAWEGRDISLIGVVASLPQSHARGQRFVFDVEQVLTPGAHLPGRVLLSNYQVSRSSASPQVMQAAQRWQLTVRLKQAHGNYNPHGFDYEAWLLQQNLRATGYVRHQPAPQLLESRVWQPAYLLQAVREQLRQSMQQVLAGRAYAGVLQALVIGDQGVIPAEQWQLFLHTGTNHLMSISGLHITMLSGLVFALCYAGWRRSPRLCLHLPALKAATLAGALAALAYTLIAGFSIPSQRTLYMLLVFAAALWLGRGLGLSAVLTLALLVVVLIDPWAVLAPGFWLSFGAVAVIGYALHGRLRSAHWLKQSLWSQWAVTLGLLPMLLLMFNQLSVVAPLANLFAIPLISLVVVPLALLGAFLQLDWPLLLAHALLDWGMQLLEVLASLPVSLWAQAAPPLWSVPLALLGMGCLLLPRGVPLRWLGLVLCLPLFLSAPPRPANGAMQVVMLDVGQGTAVLVRTAGHALLYDTGPRFSEEADAASRVILPYLRGEGVQHLDGLVVSHDDSDHSGGMQTLLESLPVSRVWSSLAVVPRGVRHQPCRAGQVWNWDGVRFEMLHPARSVEAATKDNDRSCVLRVSHVAGRLLLAGDIERRAEMQLLEQDASLLAADVLLVPHHGSGTSSTTAFIEAVNPAFALVSAGYRNRFGHPKPDIVARYVHAGRHVYRTDQHGAVLVDFDADGIRLSGWRQQRPRYWHASAVIAQ</sequence>
<dbReference type="Pfam" id="PF03772">
    <property type="entry name" value="Competence"/>
    <property type="match status" value="1"/>
</dbReference>
<dbReference type="EMBL" id="RJVP01000002">
    <property type="protein sequence ID" value="ROH87284.1"/>
    <property type="molecule type" value="Genomic_DNA"/>
</dbReference>
<dbReference type="PANTHER" id="PTHR30619">
    <property type="entry name" value="DNA INTERNALIZATION/COMPETENCE PROTEIN COMEC/REC2"/>
    <property type="match status" value="1"/>
</dbReference>
<accession>A0A3N0V3X1</accession>
<feature type="transmembrane region" description="Helical" evidence="6">
    <location>
        <begin position="26"/>
        <end position="44"/>
    </location>
</feature>
<dbReference type="GO" id="GO:0005886">
    <property type="term" value="C:plasma membrane"/>
    <property type="evidence" value="ECO:0007669"/>
    <property type="project" value="UniProtKB-SubCell"/>
</dbReference>
<keyword evidence="2" id="KW-1003">Cell membrane</keyword>
<feature type="transmembrane region" description="Helical" evidence="6">
    <location>
        <begin position="405"/>
        <end position="422"/>
    </location>
</feature>
<dbReference type="CDD" id="cd07731">
    <property type="entry name" value="ComA-like_MBL-fold"/>
    <property type="match status" value="1"/>
</dbReference>
<evidence type="ECO:0000313" key="9">
    <source>
        <dbReference type="Proteomes" id="UP000275137"/>
    </source>
</evidence>
<evidence type="ECO:0000256" key="3">
    <source>
        <dbReference type="ARBA" id="ARBA00022692"/>
    </source>
</evidence>
<dbReference type="Gene3D" id="3.60.15.10">
    <property type="entry name" value="Ribonuclease Z/Hydroxyacylglutathione hydrolase-like"/>
    <property type="match status" value="1"/>
</dbReference>
<feature type="transmembrane region" description="Helical" evidence="6">
    <location>
        <begin position="65"/>
        <end position="85"/>
    </location>
</feature>
<keyword evidence="5 6" id="KW-0472">Membrane</keyword>
<dbReference type="GO" id="GO:0030420">
    <property type="term" value="P:establishment of competence for transformation"/>
    <property type="evidence" value="ECO:0007669"/>
    <property type="project" value="InterPro"/>
</dbReference>
<feature type="transmembrane region" description="Helical" evidence="6">
    <location>
        <begin position="369"/>
        <end position="390"/>
    </location>
</feature>